<dbReference type="SUPFAM" id="SSF109604">
    <property type="entry name" value="HD-domain/PDEase-like"/>
    <property type="match status" value="1"/>
</dbReference>
<evidence type="ECO:0000259" key="1">
    <source>
        <dbReference type="Pfam" id="PF01966"/>
    </source>
</evidence>
<organism evidence="2 3">
    <name type="scientific">Acinetobacter baumannii 1499986</name>
    <dbReference type="NCBI Taxonomy" id="1310673"/>
    <lineage>
        <taxon>Bacteria</taxon>
        <taxon>Pseudomonadati</taxon>
        <taxon>Pseudomonadota</taxon>
        <taxon>Gammaproteobacteria</taxon>
        <taxon>Moraxellales</taxon>
        <taxon>Moraxellaceae</taxon>
        <taxon>Acinetobacter</taxon>
        <taxon>Acinetobacter calcoaceticus/baumannii complex</taxon>
    </lineage>
</organism>
<comment type="caution">
    <text evidence="2">The sequence shown here is derived from an EMBL/GenBank/DDBJ whole genome shotgun (WGS) entry which is preliminary data.</text>
</comment>
<dbReference type="Proteomes" id="UP000027309">
    <property type="component" value="Unassembled WGS sequence"/>
</dbReference>
<sequence>MKNIRIGSYQWMQATNGQLSFKEKIKLIQKIMVPSILSSIKINYYRFQTGNDFDIGQIVVPDTQMIKIALEELESKASISIYNHSWRTYFWGAALGHLQNRQFDPESLLLASLFHDIGLTEQHIHSKGCQCFTYESAKQFEQKAKEYNFDDKKSEVIKDAICLHMNGYIEDSDPPEVILLQQGASCDVISDNQYKLPLSFRNKILEKYPRNQFNKEFIKLINLERKNVPSSRTGLLYDLGLPLMIKSNLYNENLI</sequence>
<dbReference type="Gene3D" id="1.10.3210.10">
    <property type="entry name" value="Hypothetical protein af1432"/>
    <property type="match status" value="1"/>
</dbReference>
<reference evidence="2 3" key="1">
    <citation type="submission" date="2014-04" db="EMBL/GenBank/DDBJ databases">
        <title>Comparative genomics and transcriptomics to identify genetic mechanisms underlying the emergence of carbapenem resistant Acinetobacter baumannii (CRAb).</title>
        <authorList>
            <person name="Harris A.D."/>
            <person name="Johnson K.J."/>
            <person name="George J."/>
            <person name="Nadendla S."/>
            <person name="Daugherty S.C."/>
            <person name="Parankush S."/>
            <person name="Sadzewicz L."/>
            <person name="Tallon L."/>
            <person name="Sengamalay N."/>
            <person name="Hazen T.H."/>
            <person name="Rasko D.A."/>
        </authorList>
    </citation>
    <scope>NUCLEOTIDE SEQUENCE [LARGE SCALE GENOMIC DNA]</scope>
    <source>
        <strain evidence="2 3">1499986</strain>
    </source>
</reference>
<dbReference type="InterPro" id="IPR006674">
    <property type="entry name" value="HD_domain"/>
</dbReference>
<name>A0A836M0H1_ACIBA</name>
<evidence type="ECO:0000313" key="3">
    <source>
        <dbReference type="Proteomes" id="UP000027309"/>
    </source>
</evidence>
<proteinExistence type="predicted"/>
<gene>
    <name evidence="2" type="ORF">J572_2700</name>
</gene>
<feature type="domain" description="HD" evidence="1">
    <location>
        <begin position="82"/>
        <end position="179"/>
    </location>
</feature>
<dbReference type="PANTHER" id="PTHR35569:SF1">
    <property type="entry name" value="CYANAMIDE HYDRATASE DDI2-RELATED"/>
    <property type="match status" value="1"/>
</dbReference>
<dbReference type="CDD" id="cd00077">
    <property type="entry name" value="HDc"/>
    <property type="match status" value="1"/>
</dbReference>
<dbReference type="InterPro" id="IPR003607">
    <property type="entry name" value="HD/PDEase_dom"/>
</dbReference>
<dbReference type="RefSeq" id="WP_024438854.1">
    <property type="nucleotide sequence ID" value="NZ_JMOA01000036.1"/>
</dbReference>
<accession>A0A836M0H1</accession>
<dbReference type="AlphaFoldDB" id="A0A836M0H1"/>
<protein>
    <submittedName>
        <fullName evidence="2">HD domain protein</fullName>
    </submittedName>
</protein>
<evidence type="ECO:0000313" key="2">
    <source>
        <dbReference type="EMBL" id="KCY00809.1"/>
    </source>
</evidence>
<dbReference type="EMBL" id="JMOA01000036">
    <property type="protein sequence ID" value="KCY00809.1"/>
    <property type="molecule type" value="Genomic_DNA"/>
</dbReference>
<dbReference type="PANTHER" id="PTHR35569">
    <property type="entry name" value="CYANAMIDE HYDRATASE DDI2-RELATED"/>
    <property type="match status" value="1"/>
</dbReference>
<dbReference type="Pfam" id="PF01966">
    <property type="entry name" value="HD"/>
    <property type="match status" value="1"/>
</dbReference>